<dbReference type="eggNOG" id="COG3745">
    <property type="taxonomic scope" value="Bacteria"/>
</dbReference>
<dbReference type="RefSeq" id="WP_015757997.1">
    <property type="nucleotide sequence ID" value="NC_013216.1"/>
</dbReference>
<evidence type="ECO:0000259" key="1">
    <source>
        <dbReference type="SMART" id="SM00858"/>
    </source>
</evidence>
<dbReference type="Proteomes" id="UP000002217">
    <property type="component" value="Chromosome"/>
</dbReference>
<feature type="domain" description="SAF" evidence="1">
    <location>
        <begin position="38"/>
        <end position="104"/>
    </location>
</feature>
<dbReference type="NCBIfam" id="TIGR03177">
    <property type="entry name" value="pilus_cpaB"/>
    <property type="match status" value="1"/>
</dbReference>
<dbReference type="InterPro" id="IPR031571">
    <property type="entry name" value="RcpC_dom"/>
</dbReference>
<dbReference type="SMART" id="SM00858">
    <property type="entry name" value="SAF"/>
    <property type="match status" value="1"/>
</dbReference>
<dbReference type="STRING" id="485916.Dtox_2491"/>
<dbReference type="HOGENOM" id="CLU_1123131_0_0_9"/>
<accession>C8W0P2</accession>
<dbReference type="InterPro" id="IPR013974">
    <property type="entry name" value="SAF"/>
</dbReference>
<dbReference type="InterPro" id="IPR017592">
    <property type="entry name" value="Pilus_assmbl_Flp-typ_CpaB"/>
</dbReference>
<dbReference type="KEGG" id="dae:Dtox_2491"/>
<dbReference type="Pfam" id="PF08666">
    <property type="entry name" value="SAF"/>
    <property type="match status" value="1"/>
</dbReference>
<evidence type="ECO:0000313" key="3">
    <source>
        <dbReference type="Proteomes" id="UP000002217"/>
    </source>
</evidence>
<name>C8W0P2_DESAS</name>
<proteinExistence type="predicted"/>
<dbReference type="EMBL" id="CP001720">
    <property type="protein sequence ID" value="ACV63297.1"/>
    <property type="molecule type" value="Genomic_DNA"/>
</dbReference>
<organism evidence="2 3">
    <name type="scientific">Desulfofarcimen acetoxidans (strain ATCC 49208 / DSM 771 / KCTC 5769 / VKM B-1644 / 5575)</name>
    <name type="common">Desulfotomaculum acetoxidans</name>
    <dbReference type="NCBI Taxonomy" id="485916"/>
    <lineage>
        <taxon>Bacteria</taxon>
        <taxon>Bacillati</taxon>
        <taxon>Bacillota</taxon>
        <taxon>Clostridia</taxon>
        <taxon>Eubacteriales</taxon>
        <taxon>Peptococcaceae</taxon>
        <taxon>Desulfofarcimen</taxon>
    </lineage>
</organism>
<reference evidence="2 3" key="1">
    <citation type="journal article" date="2009" name="Stand. Genomic Sci.">
        <title>Complete genome sequence of Desulfotomaculum acetoxidans type strain (5575).</title>
        <authorList>
            <person name="Spring S."/>
            <person name="Lapidus A."/>
            <person name="Schroder M."/>
            <person name="Gleim D."/>
            <person name="Sims D."/>
            <person name="Meincke L."/>
            <person name="Glavina Del Rio T."/>
            <person name="Tice H."/>
            <person name="Copeland A."/>
            <person name="Cheng J.F."/>
            <person name="Lucas S."/>
            <person name="Chen F."/>
            <person name="Nolan M."/>
            <person name="Bruce D."/>
            <person name="Goodwin L."/>
            <person name="Pitluck S."/>
            <person name="Ivanova N."/>
            <person name="Mavromatis K."/>
            <person name="Mikhailova N."/>
            <person name="Pati A."/>
            <person name="Chen A."/>
            <person name="Palaniappan K."/>
            <person name="Land M."/>
            <person name="Hauser L."/>
            <person name="Chang Y.J."/>
            <person name="Jeffries C.D."/>
            <person name="Chain P."/>
            <person name="Saunders E."/>
            <person name="Brettin T."/>
            <person name="Detter J.C."/>
            <person name="Goker M."/>
            <person name="Bristow J."/>
            <person name="Eisen J.A."/>
            <person name="Markowitz V."/>
            <person name="Hugenholtz P."/>
            <person name="Kyrpides N.C."/>
            <person name="Klenk H.P."/>
            <person name="Han C."/>
        </authorList>
    </citation>
    <scope>NUCLEOTIDE SEQUENCE [LARGE SCALE GENOMIC DNA]</scope>
    <source>
        <strain evidence="3">ATCC 49208 / DSM 771 / VKM B-1644</strain>
    </source>
</reference>
<dbReference type="CDD" id="cd11614">
    <property type="entry name" value="SAF_CpaB_FlgA_like"/>
    <property type="match status" value="1"/>
</dbReference>
<dbReference type="Gene3D" id="3.90.1210.10">
    <property type="entry name" value="Antifreeze-like/N-acetylneuraminic acid synthase C-terminal domain"/>
    <property type="match status" value="1"/>
</dbReference>
<keyword evidence="3" id="KW-1185">Reference proteome</keyword>
<dbReference type="AlphaFoldDB" id="C8W0P2"/>
<dbReference type="OrthoDB" id="1807218at2"/>
<sequence>MKLFNKKSSSYLLFITLIAAVAAGFLGMQTIRKYTAVLPVVVAKVEIPAYTPITEENEKEMLAVENIPKAAIKQGMFPNSQNLIGKVTRTVIPAGYPVSKDFLAIEGPGSLLTTQISQFKDPKLRATPVTVQGVNALDGKIMPGDRVDVVGNMKLPMGGLQQPVSQTIGVQVPVIAVTGEPNKPTGVILGLTPQQAQDVGFAETAGTIKLSLNPYQPDTNAARTTPTTSQSFIEKYIQQQQQINAGG</sequence>
<gene>
    <name evidence="2" type="ordered locus">Dtox_2491</name>
</gene>
<dbReference type="Pfam" id="PF16976">
    <property type="entry name" value="RcpC"/>
    <property type="match status" value="1"/>
</dbReference>
<evidence type="ECO:0000313" key="2">
    <source>
        <dbReference type="EMBL" id="ACV63297.1"/>
    </source>
</evidence>
<protein>
    <submittedName>
        <fullName evidence="2">Flp pilus assembly protein CpaB</fullName>
    </submittedName>
</protein>